<dbReference type="Pfam" id="PF01078">
    <property type="entry name" value="Mg_chelatase"/>
    <property type="match status" value="1"/>
</dbReference>
<dbReference type="SUPFAM" id="SSF54211">
    <property type="entry name" value="Ribosomal protein S5 domain 2-like"/>
    <property type="match status" value="1"/>
</dbReference>
<dbReference type="EMBL" id="CP097092">
    <property type="protein sequence ID" value="UQF77461.1"/>
    <property type="molecule type" value="Genomic_DNA"/>
</dbReference>
<evidence type="ECO:0000259" key="4">
    <source>
        <dbReference type="SMART" id="SM00382"/>
    </source>
</evidence>
<evidence type="ECO:0000313" key="5">
    <source>
        <dbReference type="EMBL" id="UQF77461.1"/>
    </source>
</evidence>
<evidence type="ECO:0000256" key="2">
    <source>
        <dbReference type="ARBA" id="ARBA00022741"/>
    </source>
</evidence>
<dbReference type="InterPro" id="IPR027417">
    <property type="entry name" value="P-loop_NTPase"/>
</dbReference>
<dbReference type="InterPro" id="IPR001208">
    <property type="entry name" value="MCM_dom"/>
</dbReference>
<dbReference type="InterPro" id="IPR003593">
    <property type="entry name" value="AAA+_ATPase"/>
</dbReference>
<organism evidence="5 6">
    <name type="scientific">Lancefieldella parvula</name>
    <dbReference type="NCBI Taxonomy" id="1382"/>
    <lineage>
        <taxon>Bacteria</taxon>
        <taxon>Bacillati</taxon>
        <taxon>Actinomycetota</taxon>
        <taxon>Coriobacteriia</taxon>
        <taxon>Coriobacteriales</taxon>
        <taxon>Atopobiaceae</taxon>
        <taxon>Lancefieldella</taxon>
    </lineage>
</organism>
<keyword evidence="2" id="KW-0547">Nucleotide-binding</keyword>
<dbReference type="SUPFAM" id="SSF52540">
    <property type="entry name" value="P-loop containing nucleoside triphosphate hydrolases"/>
    <property type="match status" value="1"/>
</dbReference>
<dbReference type="GO" id="GO:0003677">
    <property type="term" value="F:DNA binding"/>
    <property type="evidence" value="ECO:0007669"/>
    <property type="project" value="InterPro"/>
</dbReference>
<dbReference type="InterPro" id="IPR025158">
    <property type="entry name" value="Mg_chelat-rel_C"/>
</dbReference>
<dbReference type="InterPro" id="IPR045006">
    <property type="entry name" value="CHLI-like"/>
</dbReference>
<dbReference type="InterPro" id="IPR014721">
    <property type="entry name" value="Ribsml_uS5_D2-typ_fold_subgr"/>
</dbReference>
<protein>
    <submittedName>
        <fullName evidence="5">YifB family Mg chelatase-like AAA ATPase</fullName>
    </submittedName>
</protein>
<dbReference type="NCBIfam" id="TIGR00368">
    <property type="entry name" value="YifB family Mg chelatase-like AAA ATPase"/>
    <property type="match status" value="1"/>
</dbReference>
<dbReference type="PANTHER" id="PTHR32039">
    <property type="entry name" value="MAGNESIUM-CHELATASE SUBUNIT CHLI"/>
    <property type="match status" value="1"/>
</dbReference>
<proteinExistence type="inferred from homology"/>
<name>A0A9E7ABE1_9ACTN</name>
<comment type="similarity">
    <text evidence="1">Belongs to the Mg-chelatase subunits D/I family. ComM subfamily.</text>
</comment>
<dbReference type="PRINTS" id="PR01657">
    <property type="entry name" value="MCMFAMILY"/>
</dbReference>
<dbReference type="PANTHER" id="PTHR32039:SF7">
    <property type="entry name" value="COMPETENCE PROTEIN COMM"/>
    <property type="match status" value="1"/>
</dbReference>
<feature type="domain" description="AAA+ ATPase" evidence="4">
    <location>
        <begin position="211"/>
        <end position="393"/>
    </location>
</feature>
<evidence type="ECO:0000256" key="3">
    <source>
        <dbReference type="ARBA" id="ARBA00022840"/>
    </source>
</evidence>
<keyword evidence="3" id="KW-0067">ATP-binding</keyword>
<dbReference type="GO" id="GO:0005524">
    <property type="term" value="F:ATP binding"/>
    <property type="evidence" value="ECO:0007669"/>
    <property type="project" value="UniProtKB-KW"/>
</dbReference>
<dbReference type="InterPro" id="IPR000523">
    <property type="entry name" value="Mg_chelatse_chII-like_cat_dom"/>
</dbReference>
<dbReference type="AlphaFoldDB" id="A0A9E7ABE1"/>
<sequence length="498" mass="53825">MSQSTICVHTATLRGIEAIPVDVEVGISGGIPGITIVGMPDSSIMESRSRVRCSLKAAGFTIPRLLVTINLTPADIKKTGTGFDLPIAVAILAATGQIPQEIVHNRLFVGELSLNGKISSVRGMAAYAMLAKKLGMKLISSSDCNLFGSDWNHVIGIQSLLNLSLRDPSFCKPLAQRQHKVDNTVLSDNLDFEEVIDQELVKRAIVIAATGNLGMLMIGPPGAGKTMLAKRIPTILPELSKEERDEVLLIHSVAGCETDSIQAGVRPFRSPHHSASVAGMIGGGRPVIPGEISLAHKGVLFLDELPEFASNTLQVLRQPIEDGYVRLARVDGIYKFPSQFQLIAAANPCPCGYFGDKTHTCKCSPGKISTYQSKIGGPLMDRIDIVCDVARPSSDRVIQGELGLTSAGMRSLVISGRDFASWRETREVESTSRQKYVESFDEAALQLLHRFARGLHLGGRAITRTCRVARTIADIAHHEKVTKDDVSEAVAYRSRSLE</sequence>
<dbReference type="InterPro" id="IPR020568">
    <property type="entry name" value="Ribosomal_Su5_D2-typ_SF"/>
</dbReference>
<dbReference type="InterPro" id="IPR004482">
    <property type="entry name" value="Mg_chelat-rel"/>
</dbReference>
<dbReference type="Gene3D" id="3.30.230.10">
    <property type="match status" value="1"/>
</dbReference>
<gene>
    <name evidence="5" type="ORF">M3I19_03860</name>
</gene>
<reference evidence="5" key="1">
    <citation type="submission" date="2022-05" db="EMBL/GenBank/DDBJ databases">
        <title>Using nanopore sequencing to obtain complete genomes from saliva samples.</title>
        <authorList>
            <person name="Baker J.L."/>
        </authorList>
    </citation>
    <scope>NUCLEOTIDE SEQUENCE</scope>
    <source>
        <strain evidence="5">JCVI-JB-Lp32</strain>
    </source>
</reference>
<dbReference type="Proteomes" id="UP000831562">
    <property type="component" value="Chromosome"/>
</dbReference>
<dbReference type="SMART" id="SM00382">
    <property type="entry name" value="AAA"/>
    <property type="match status" value="1"/>
</dbReference>
<accession>A0A9E7ABE1</accession>
<evidence type="ECO:0000313" key="6">
    <source>
        <dbReference type="Proteomes" id="UP000831562"/>
    </source>
</evidence>
<dbReference type="Gene3D" id="3.40.50.300">
    <property type="entry name" value="P-loop containing nucleotide triphosphate hydrolases"/>
    <property type="match status" value="1"/>
</dbReference>
<evidence type="ECO:0000256" key="1">
    <source>
        <dbReference type="ARBA" id="ARBA00006354"/>
    </source>
</evidence>
<dbReference type="Pfam" id="PF13541">
    <property type="entry name" value="ChlI"/>
    <property type="match status" value="1"/>
</dbReference>
<dbReference type="Pfam" id="PF13335">
    <property type="entry name" value="Mg_chelatase_C"/>
    <property type="match status" value="1"/>
</dbReference>